<dbReference type="Pfam" id="PF00724">
    <property type="entry name" value="Oxidored_FMN"/>
    <property type="match status" value="2"/>
</dbReference>
<organism evidence="7 8">
    <name type="scientific">Kouleothrix aurantiaca</name>
    <dbReference type="NCBI Taxonomy" id="186479"/>
    <lineage>
        <taxon>Bacteria</taxon>
        <taxon>Bacillati</taxon>
        <taxon>Chloroflexota</taxon>
        <taxon>Chloroflexia</taxon>
        <taxon>Chloroflexales</taxon>
        <taxon>Roseiflexineae</taxon>
        <taxon>Roseiflexaceae</taxon>
        <taxon>Kouleothrix</taxon>
    </lineage>
</organism>
<reference evidence="7 8" key="1">
    <citation type="submission" date="2015-09" db="EMBL/GenBank/DDBJ databases">
        <title>Draft genome sequence of Kouleothrix aurantiaca JCM 19913.</title>
        <authorList>
            <person name="Hemp J."/>
        </authorList>
    </citation>
    <scope>NUCLEOTIDE SEQUENCE [LARGE SCALE GENOMIC DNA]</scope>
    <source>
        <strain evidence="7 8">COM-B</strain>
    </source>
</reference>
<evidence type="ECO:0000313" key="7">
    <source>
        <dbReference type="EMBL" id="KPV52587.1"/>
    </source>
</evidence>
<keyword evidence="2" id="KW-0285">Flavoprotein</keyword>
<keyword evidence="4" id="KW-0521">NADP</keyword>
<dbReference type="GO" id="GO:0003959">
    <property type="term" value="F:NADPH dehydrogenase activity"/>
    <property type="evidence" value="ECO:0007669"/>
    <property type="project" value="InterPro"/>
</dbReference>
<dbReference type="GO" id="GO:0010181">
    <property type="term" value="F:FMN binding"/>
    <property type="evidence" value="ECO:0007669"/>
    <property type="project" value="InterPro"/>
</dbReference>
<dbReference type="InterPro" id="IPR001155">
    <property type="entry name" value="OxRdtase_FMN_N"/>
</dbReference>
<name>A0A0P9D3L1_9CHLR</name>
<dbReference type="Gene3D" id="3.20.20.70">
    <property type="entry name" value="Aldolase class I"/>
    <property type="match status" value="2"/>
</dbReference>
<dbReference type="InterPro" id="IPR044152">
    <property type="entry name" value="YqjM-like"/>
</dbReference>
<keyword evidence="5" id="KW-0560">Oxidoreductase</keyword>
<dbReference type="InterPro" id="IPR013785">
    <property type="entry name" value="Aldolase_TIM"/>
</dbReference>
<evidence type="ECO:0000256" key="5">
    <source>
        <dbReference type="ARBA" id="ARBA00023002"/>
    </source>
</evidence>
<protein>
    <recommendedName>
        <fullName evidence="6">NADH:flavin oxidoreductase/NADH oxidase N-terminal domain-containing protein</fullName>
    </recommendedName>
</protein>
<feature type="domain" description="NADH:flavin oxidoreductase/NADH oxidase N-terminal" evidence="6">
    <location>
        <begin position="4"/>
        <end position="101"/>
    </location>
</feature>
<evidence type="ECO:0000256" key="3">
    <source>
        <dbReference type="ARBA" id="ARBA00022643"/>
    </source>
</evidence>
<dbReference type="Proteomes" id="UP000050509">
    <property type="component" value="Unassembled WGS sequence"/>
</dbReference>
<keyword evidence="3" id="KW-0288">FMN</keyword>
<comment type="cofactor">
    <cofactor evidence="1">
        <name>FMN</name>
        <dbReference type="ChEBI" id="CHEBI:58210"/>
    </cofactor>
</comment>
<dbReference type="EMBL" id="LJCR01000494">
    <property type="protein sequence ID" value="KPV52587.1"/>
    <property type="molecule type" value="Genomic_DNA"/>
</dbReference>
<evidence type="ECO:0000259" key="6">
    <source>
        <dbReference type="Pfam" id="PF00724"/>
    </source>
</evidence>
<evidence type="ECO:0000256" key="2">
    <source>
        <dbReference type="ARBA" id="ARBA00022630"/>
    </source>
</evidence>
<sequence>MHPLFSPLRLAHIRIPNRLVLGSLPSGLAVPDGGFTEMLRTYYELRASSTVGLIVIEPMYALPPRDALTNHLGLYNDTQRKGLARCIRGIHHYDTVAMVMIDQPLWVARASDQELTALGRAFLAAAQRARAAGADGVMFSAGDGGLFDQLISPLQNQRAAPYGGTLQGRLKLLLDTIEALGRHREPFSIGVRLNVEEFTPGGLSLPEARMIASQLSGAGANFVEICAKKPRDALVAQFPGWQVPLAESLKSVVALPVMVGGQLDDPFLADSVIRERSADLIDIGERLRQEPHWPLAARAALDAQAPA</sequence>
<dbReference type="PANTHER" id="PTHR43303:SF4">
    <property type="entry name" value="NADPH DEHYDROGENASE C23G7.10C-RELATED"/>
    <property type="match status" value="1"/>
</dbReference>
<evidence type="ECO:0000256" key="4">
    <source>
        <dbReference type="ARBA" id="ARBA00022857"/>
    </source>
</evidence>
<dbReference type="PANTHER" id="PTHR43303">
    <property type="entry name" value="NADPH DEHYDROGENASE C23G7.10C-RELATED"/>
    <property type="match status" value="1"/>
</dbReference>
<evidence type="ECO:0000256" key="1">
    <source>
        <dbReference type="ARBA" id="ARBA00001917"/>
    </source>
</evidence>
<feature type="domain" description="NADH:flavin oxidoreductase/NADH oxidase N-terminal" evidence="6">
    <location>
        <begin position="111"/>
        <end position="298"/>
    </location>
</feature>
<gene>
    <name evidence="7" type="ORF">SE17_14570</name>
</gene>
<evidence type="ECO:0000313" key="8">
    <source>
        <dbReference type="Proteomes" id="UP000050509"/>
    </source>
</evidence>
<dbReference type="GO" id="GO:0050661">
    <property type="term" value="F:NADP binding"/>
    <property type="evidence" value="ECO:0007669"/>
    <property type="project" value="InterPro"/>
</dbReference>
<dbReference type="SUPFAM" id="SSF51395">
    <property type="entry name" value="FMN-linked oxidoreductases"/>
    <property type="match status" value="1"/>
</dbReference>
<comment type="caution">
    <text evidence="7">The sequence shown here is derived from an EMBL/GenBank/DDBJ whole genome shotgun (WGS) entry which is preliminary data.</text>
</comment>
<dbReference type="AlphaFoldDB" id="A0A0P9D3L1"/>
<keyword evidence="8" id="KW-1185">Reference proteome</keyword>
<proteinExistence type="predicted"/>
<accession>A0A0P9D3L1</accession>